<protein>
    <recommendedName>
        <fullName evidence="2">YCII-related domain-containing protein</fullName>
    </recommendedName>
</protein>
<feature type="domain" description="YCII-related" evidence="2">
    <location>
        <begin position="54"/>
        <end position="133"/>
    </location>
</feature>
<dbReference type="Gene3D" id="3.30.70.1060">
    <property type="entry name" value="Dimeric alpha+beta barrel"/>
    <property type="match status" value="1"/>
</dbReference>
<dbReference type="EMBL" id="AP022870">
    <property type="protein sequence ID" value="BCB79022.1"/>
    <property type="molecule type" value="Genomic_DNA"/>
</dbReference>
<evidence type="ECO:0000313" key="3">
    <source>
        <dbReference type="EMBL" id="BCB79022.1"/>
    </source>
</evidence>
<evidence type="ECO:0000259" key="2">
    <source>
        <dbReference type="Pfam" id="PF03795"/>
    </source>
</evidence>
<dbReference type="PANTHER" id="PTHR35174:SF3">
    <property type="entry name" value="BLL7171 PROTEIN"/>
    <property type="match status" value="1"/>
</dbReference>
<dbReference type="InterPro" id="IPR005545">
    <property type="entry name" value="YCII"/>
</dbReference>
<dbReference type="KEGG" id="pfla:Pflav_054320"/>
<keyword evidence="4" id="KW-1185">Reference proteome</keyword>
<accession>A0A6F8XYT0</accession>
<evidence type="ECO:0000256" key="1">
    <source>
        <dbReference type="ARBA" id="ARBA00007689"/>
    </source>
</evidence>
<proteinExistence type="inferred from homology"/>
<reference evidence="3 4" key="1">
    <citation type="submission" date="2020-03" db="EMBL/GenBank/DDBJ databases">
        <title>Whole genome shotgun sequence of Phytohabitans flavus NBRC 107702.</title>
        <authorList>
            <person name="Komaki H."/>
            <person name="Tamura T."/>
        </authorList>
    </citation>
    <scope>NUCLEOTIDE SEQUENCE [LARGE SCALE GENOMIC DNA]</scope>
    <source>
        <strain evidence="3 4">NBRC 107702</strain>
    </source>
</reference>
<dbReference type="InterPro" id="IPR011008">
    <property type="entry name" value="Dimeric_a/b-barrel"/>
</dbReference>
<organism evidence="3 4">
    <name type="scientific">Phytohabitans flavus</name>
    <dbReference type="NCBI Taxonomy" id="1076124"/>
    <lineage>
        <taxon>Bacteria</taxon>
        <taxon>Bacillati</taxon>
        <taxon>Actinomycetota</taxon>
        <taxon>Actinomycetes</taxon>
        <taxon>Micromonosporales</taxon>
        <taxon>Micromonosporaceae</taxon>
    </lineage>
</organism>
<name>A0A6F8XYT0_9ACTN</name>
<dbReference type="Proteomes" id="UP000502508">
    <property type="component" value="Chromosome"/>
</dbReference>
<gene>
    <name evidence="3" type="ORF">Pflav_054320</name>
</gene>
<dbReference type="Pfam" id="PF03795">
    <property type="entry name" value="YCII"/>
    <property type="match status" value="1"/>
</dbReference>
<dbReference type="AlphaFoldDB" id="A0A6F8XYT0"/>
<sequence>MPGGGFDVSRDGAARAPDGEERGVKYMIMLMGSQQDYDMITGKQVGDAPAWTPEEIGAMHEFMGKWNGELVESGEFVDARGLTAPVLARRVRVQDGVPVVTDGPYAETQEVLAGYTIVECESFDRATEIAAKLAQTPHPEHAQPRNEWYVDIRPIVDGFDELEL</sequence>
<evidence type="ECO:0000313" key="4">
    <source>
        <dbReference type="Proteomes" id="UP000502508"/>
    </source>
</evidence>
<dbReference type="PANTHER" id="PTHR35174">
    <property type="entry name" value="BLL7171 PROTEIN-RELATED"/>
    <property type="match status" value="1"/>
</dbReference>
<reference evidence="3 4" key="2">
    <citation type="submission" date="2020-03" db="EMBL/GenBank/DDBJ databases">
        <authorList>
            <person name="Ichikawa N."/>
            <person name="Kimura A."/>
            <person name="Kitahashi Y."/>
            <person name="Uohara A."/>
        </authorList>
    </citation>
    <scope>NUCLEOTIDE SEQUENCE [LARGE SCALE GENOMIC DNA]</scope>
    <source>
        <strain evidence="3 4">NBRC 107702</strain>
    </source>
</reference>
<dbReference type="SUPFAM" id="SSF54909">
    <property type="entry name" value="Dimeric alpha+beta barrel"/>
    <property type="match status" value="1"/>
</dbReference>
<comment type="similarity">
    <text evidence="1">Belongs to the YciI family.</text>
</comment>